<evidence type="ECO:0000256" key="6">
    <source>
        <dbReference type="ARBA" id="ARBA00023180"/>
    </source>
</evidence>
<evidence type="ECO:0000256" key="8">
    <source>
        <dbReference type="SAM" id="MobiDB-lite"/>
    </source>
</evidence>
<dbReference type="Gene3D" id="3.40.50.1820">
    <property type="entry name" value="alpha/beta hydrolase"/>
    <property type="match status" value="1"/>
</dbReference>
<comment type="caution">
    <text evidence="9">The sequence shown here is derived from an EMBL/GenBank/DDBJ whole genome shotgun (WGS) entry which is preliminary data.</text>
</comment>
<keyword evidence="3 7" id="KW-0645">Protease</keyword>
<evidence type="ECO:0000256" key="4">
    <source>
        <dbReference type="ARBA" id="ARBA00022729"/>
    </source>
</evidence>
<keyword evidence="2 7" id="KW-0121">Carboxypeptidase</keyword>
<dbReference type="InterPro" id="IPR018202">
    <property type="entry name" value="Ser_caboxypep_ser_AS"/>
</dbReference>
<evidence type="ECO:0000256" key="5">
    <source>
        <dbReference type="ARBA" id="ARBA00022801"/>
    </source>
</evidence>
<dbReference type="SUPFAM" id="SSF53474">
    <property type="entry name" value="alpha/beta-Hydrolases"/>
    <property type="match status" value="1"/>
</dbReference>
<evidence type="ECO:0000256" key="7">
    <source>
        <dbReference type="RuleBase" id="RU361156"/>
    </source>
</evidence>
<proteinExistence type="inferred from homology"/>
<name>A0ABQ7KFR7_9FUNG</name>
<dbReference type="Pfam" id="PF00450">
    <property type="entry name" value="Peptidase_S10"/>
    <property type="match status" value="2"/>
</dbReference>
<keyword evidence="10" id="KW-1185">Reference proteome</keyword>
<evidence type="ECO:0000313" key="10">
    <source>
        <dbReference type="Proteomes" id="UP001194696"/>
    </source>
</evidence>
<dbReference type="PRINTS" id="PR00724">
    <property type="entry name" value="CRBOXYPTASEC"/>
</dbReference>
<dbReference type="InterPro" id="IPR001563">
    <property type="entry name" value="Peptidase_S10"/>
</dbReference>
<gene>
    <name evidence="9" type="ORF">BGZ96_007404</name>
</gene>
<organism evidence="9 10">
    <name type="scientific">Linnemannia gamsii</name>
    <dbReference type="NCBI Taxonomy" id="64522"/>
    <lineage>
        <taxon>Eukaryota</taxon>
        <taxon>Fungi</taxon>
        <taxon>Fungi incertae sedis</taxon>
        <taxon>Mucoromycota</taxon>
        <taxon>Mortierellomycotina</taxon>
        <taxon>Mortierellomycetes</taxon>
        <taxon>Mortierellales</taxon>
        <taxon>Mortierellaceae</taxon>
        <taxon>Linnemannia</taxon>
    </lineage>
</organism>
<dbReference type="SUPFAM" id="SSF52047">
    <property type="entry name" value="RNI-like"/>
    <property type="match status" value="1"/>
</dbReference>
<sequence>MLTMTLCDGYKTIQDNWSGNWIINRHGDRDDSPNGIPFRPPSIDYLAFLKRLRVNYYTHGEEDFPLSLRKFCQSLGAEERANSPHAALYEHLVTWGFSSISDVRRTHDILLMDLAWALCNERLEQLQSLSIYLEEIDRYLAVVDRLPLLSRVCFEQGTEDFNAKSEAEKEMIWQGMLSFVERHTLLFGTLREIDYPACPQSMRWQLWRALPVVLDPRRIDATNWLQFHAQTDRTRLDHVTSIQIPATCFPLLQGYLKTMEQSEPYLHRCRGLQRYEMPFLGADVDSFEWAAKEKLDAGYTRQDPNTATSTTMLPLISSLSLSDLQRPSHRSRVMVKHVKVQANIEVMDGWLENVAFAFSESLETFSIRDDVSNPQLGSALVTHWNLPHLRKLEMQSRQRSLHFDTGMLVHSPLLEDLVLRDHVAYLNDFEWDAVVLQEPLRLPKLQILRLKGIPAITFHPHSFLNVHGIDGQSNDDGSSSNNHDDYPGMPNLHTLSLNVNGSMDSLPTTALTQHTFPPLPWMTVERETSDADGTIPAVWSQLRDRSFWNWTWNMPQLTVLELRGEFALYFDLDMLKRTPALEVLSLDIWSRFLPRSAQTRTLDLSELMVAGKEQQQKSEVVKASEELQKEQQELLVLPRLTHLHLEGPWVINGPTLKSLFTRVMPNLIWISECGCRGFNFREWMEATVQLEHLLSSNMYTMTTQDVPLKVIEQYELKAAGDRSNMESLKNELLKINETMEMSILANRWPGPRRQHECSNSMRSTLRKKVTLWTILVLSASIVLFTHANRNAGRQSLQSVLLKRGPFNAEEQDAGAKAKAIKMKREEHLVGDLPWAEGQEPIPSYAGHIPIRKWHQSEYHGETGMFYWFFPAVKPQAPNPPLLFWFQGGPGSSSMIGQFFGNGPIYLTANNTLARRETHWADEYSIVFIDQPVGTGYSYVTRLQDNTGEEEVEPIEGNPPAPASSSETTDANNNGEEQQEKIDDQVLVDLHDELLRDQYEEQEIFAQLVDQDISTKMEHIRLKRSEKKTALYWKGYVKDERGVAADLLNFMDQFYTRYPEQKKADLFLTGESYAGKYVPSLAYAILESNQGHRHRYRHISDNDSDKHDQIIFPLKGIALGNSLTEPIKQVGIHSDHAYFSGLASRAQAKHMKRLQDEAVKEAQLGRFLASNQYRVDLFDYLKNVTGGINWYDIRKGGIPNDWSRMDTFLNRPEIKDALNVYGPRLAYLEQTGVSKKEIKRITEGRAKTKFFKDPLVIKTMEGDIMKPAAWMVSELLRQGIRVVAYQGIFDFRDGVAGSESWLEDLDWEGSQNFTNADRQIWIDGGNLAGYVTQVPGLAGVVVLGAGHIAPMDHPKSVKAVIKSLVEGSELEVSNSVEPVQHTI</sequence>
<evidence type="ECO:0000256" key="3">
    <source>
        <dbReference type="ARBA" id="ARBA00022670"/>
    </source>
</evidence>
<comment type="similarity">
    <text evidence="1 7">Belongs to the peptidase S10 family.</text>
</comment>
<dbReference type="InterPro" id="IPR029058">
    <property type="entry name" value="AB_hydrolase_fold"/>
</dbReference>
<dbReference type="PROSITE" id="PS00131">
    <property type="entry name" value="CARBOXYPEPT_SER_SER"/>
    <property type="match status" value="1"/>
</dbReference>
<dbReference type="PANTHER" id="PTHR11802:SF472">
    <property type="entry name" value="SERINE CARBOXYPEPTIDASE CPVL-RELATED"/>
    <property type="match status" value="1"/>
</dbReference>
<dbReference type="Proteomes" id="UP001194696">
    <property type="component" value="Unassembled WGS sequence"/>
</dbReference>
<keyword evidence="4" id="KW-0732">Signal</keyword>
<dbReference type="PANTHER" id="PTHR11802">
    <property type="entry name" value="SERINE PROTEASE FAMILY S10 SERINE CARBOXYPEPTIDASE"/>
    <property type="match status" value="1"/>
</dbReference>
<feature type="region of interest" description="Disordered" evidence="8">
    <location>
        <begin position="946"/>
        <end position="982"/>
    </location>
</feature>
<dbReference type="Gene3D" id="3.80.10.10">
    <property type="entry name" value="Ribonuclease Inhibitor"/>
    <property type="match status" value="1"/>
</dbReference>
<dbReference type="InterPro" id="IPR032675">
    <property type="entry name" value="LRR_dom_sf"/>
</dbReference>
<dbReference type="EC" id="3.4.16.-" evidence="7"/>
<protein>
    <recommendedName>
        <fullName evidence="7">Carboxypeptidase</fullName>
        <ecNumber evidence="7">3.4.16.-</ecNumber>
    </recommendedName>
</protein>
<dbReference type="InterPro" id="IPR033124">
    <property type="entry name" value="Ser_caboxypep_his_AS"/>
</dbReference>
<keyword evidence="5 7" id="KW-0378">Hydrolase</keyword>
<evidence type="ECO:0000313" key="9">
    <source>
        <dbReference type="EMBL" id="KAG0297195.1"/>
    </source>
</evidence>
<feature type="compositionally biased region" description="Polar residues" evidence="8">
    <location>
        <begin position="962"/>
        <end position="975"/>
    </location>
</feature>
<dbReference type="EMBL" id="JAAAIM010000038">
    <property type="protein sequence ID" value="KAG0297195.1"/>
    <property type="molecule type" value="Genomic_DNA"/>
</dbReference>
<evidence type="ECO:0000256" key="2">
    <source>
        <dbReference type="ARBA" id="ARBA00022645"/>
    </source>
</evidence>
<dbReference type="PROSITE" id="PS00560">
    <property type="entry name" value="CARBOXYPEPT_SER_HIS"/>
    <property type="match status" value="1"/>
</dbReference>
<keyword evidence="6" id="KW-0325">Glycoprotein</keyword>
<reference evidence="9 10" key="1">
    <citation type="journal article" date="2020" name="Fungal Divers.">
        <title>Resolving the Mortierellaceae phylogeny through synthesis of multi-gene phylogenetics and phylogenomics.</title>
        <authorList>
            <person name="Vandepol N."/>
            <person name="Liber J."/>
            <person name="Desiro A."/>
            <person name="Na H."/>
            <person name="Kennedy M."/>
            <person name="Barry K."/>
            <person name="Grigoriev I.V."/>
            <person name="Miller A.N."/>
            <person name="O'Donnell K."/>
            <person name="Stajich J.E."/>
            <person name="Bonito G."/>
        </authorList>
    </citation>
    <scope>NUCLEOTIDE SEQUENCE [LARGE SCALE GENOMIC DNA]</scope>
    <source>
        <strain evidence="9 10">AD045</strain>
    </source>
</reference>
<evidence type="ECO:0000256" key="1">
    <source>
        <dbReference type="ARBA" id="ARBA00009431"/>
    </source>
</evidence>
<accession>A0ABQ7KFR7</accession>